<proteinExistence type="predicted"/>
<accession>A0A8S2QAE6</accession>
<reference evidence="2" key="1">
    <citation type="submission" date="2021-02" db="EMBL/GenBank/DDBJ databases">
        <authorList>
            <person name="Nowell W R."/>
        </authorList>
    </citation>
    <scope>NUCLEOTIDE SEQUENCE</scope>
</reference>
<gene>
    <name evidence="1" type="ORF">OVA965_LOCUS27793</name>
    <name evidence="2" type="ORF">TMI583_LOCUS28543</name>
</gene>
<evidence type="ECO:0000313" key="3">
    <source>
        <dbReference type="Proteomes" id="UP000682733"/>
    </source>
</evidence>
<dbReference type="EMBL" id="CAJNOK010018548">
    <property type="protein sequence ID" value="CAF1284308.1"/>
    <property type="molecule type" value="Genomic_DNA"/>
</dbReference>
<evidence type="ECO:0000313" key="2">
    <source>
        <dbReference type="EMBL" id="CAF4089306.1"/>
    </source>
</evidence>
<sequence length="183" mass="22165">MCEDAWGCPENLSIYRWILNAYPQNEWIHELALIKFERFTNEPYKKIPDWRSILHQIENKKIIELIVIKIEQINEKFDIEKLLVQIKDCHLEDNGFANISINLELNQWSIKLKQFQTVHYAICQSNINNKLFFNQHFPSIIHYLYKLKNKSELLVNLLLQILQEKKLKLKQILNFIYHFYYGL</sequence>
<dbReference type="Proteomes" id="UP000677228">
    <property type="component" value="Unassembled WGS sequence"/>
</dbReference>
<dbReference type="EMBL" id="CAJOBA010040115">
    <property type="protein sequence ID" value="CAF4089306.1"/>
    <property type="molecule type" value="Genomic_DNA"/>
</dbReference>
<protein>
    <submittedName>
        <fullName evidence="2">Uncharacterized protein</fullName>
    </submittedName>
</protein>
<dbReference type="AlphaFoldDB" id="A0A8S2QAE6"/>
<organism evidence="2 3">
    <name type="scientific">Didymodactylos carnosus</name>
    <dbReference type="NCBI Taxonomy" id="1234261"/>
    <lineage>
        <taxon>Eukaryota</taxon>
        <taxon>Metazoa</taxon>
        <taxon>Spiralia</taxon>
        <taxon>Gnathifera</taxon>
        <taxon>Rotifera</taxon>
        <taxon>Eurotatoria</taxon>
        <taxon>Bdelloidea</taxon>
        <taxon>Philodinida</taxon>
        <taxon>Philodinidae</taxon>
        <taxon>Didymodactylos</taxon>
    </lineage>
</organism>
<comment type="caution">
    <text evidence="2">The sequence shown here is derived from an EMBL/GenBank/DDBJ whole genome shotgun (WGS) entry which is preliminary data.</text>
</comment>
<evidence type="ECO:0000313" key="1">
    <source>
        <dbReference type="EMBL" id="CAF1284308.1"/>
    </source>
</evidence>
<name>A0A8S2QAE6_9BILA</name>
<dbReference type="Proteomes" id="UP000682733">
    <property type="component" value="Unassembled WGS sequence"/>
</dbReference>